<evidence type="ECO:0000256" key="2">
    <source>
        <dbReference type="SAM" id="MobiDB-lite"/>
    </source>
</evidence>
<keyword evidence="1" id="KW-0677">Repeat</keyword>
<evidence type="ECO:0000256" key="1">
    <source>
        <dbReference type="ARBA" id="ARBA00022737"/>
    </source>
</evidence>
<dbReference type="Pfam" id="PF24883">
    <property type="entry name" value="NPHP3_N"/>
    <property type="match status" value="1"/>
</dbReference>
<accession>A0AAW0GP55</accession>
<gene>
    <name evidence="4" type="ORF">QCA50_004474</name>
</gene>
<dbReference type="EMBL" id="JASBNA010000004">
    <property type="protein sequence ID" value="KAK7692839.1"/>
    <property type="molecule type" value="Genomic_DNA"/>
</dbReference>
<dbReference type="Gene3D" id="3.40.50.300">
    <property type="entry name" value="P-loop containing nucleotide triphosphate hydrolases"/>
    <property type="match status" value="1"/>
</dbReference>
<dbReference type="PANTHER" id="PTHR10039:SF17">
    <property type="entry name" value="FUNGAL STAND N-TERMINAL GOODBYE DOMAIN-CONTAINING PROTEIN-RELATED"/>
    <property type="match status" value="1"/>
</dbReference>
<dbReference type="SUPFAM" id="SSF52540">
    <property type="entry name" value="P-loop containing nucleoside triphosphate hydrolases"/>
    <property type="match status" value="1"/>
</dbReference>
<dbReference type="Proteomes" id="UP001385951">
    <property type="component" value="Unassembled WGS sequence"/>
</dbReference>
<dbReference type="InterPro" id="IPR015943">
    <property type="entry name" value="WD40/YVTN_repeat-like_dom_sf"/>
</dbReference>
<feature type="compositionally biased region" description="Basic and acidic residues" evidence="2">
    <location>
        <begin position="39"/>
        <end position="52"/>
    </location>
</feature>
<organism evidence="4 5">
    <name type="scientific">Cerrena zonata</name>
    <dbReference type="NCBI Taxonomy" id="2478898"/>
    <lineage>
        <taxon>Eukaryota</taxon>
        <taxon>Fungi</taxon>
        <taxon>Dikarya</taxon>
        <taxon>Basidiomycota</taxon>
        <taxon>Agaricomycotina</taxon>
        <taxon>Agaricomycetes</taxon>
        <taxon>Polyporales</taxon>
        <taxon>Cerrenaceae</taxon>
        <taxon>Cerrena</taxon>
    </lineage>
</organism>
<feature type="compositionally biased region" description="Polar residues" evidence="2">
    <location>
        <begin position="20"/>
        <end position="38"/>
    </location>
</feature>
<evidence type="ECO:0000313" key="4">
    <source>
        <dbReference type="EMBL" id="KAK7692839.1"/>
    </source>
</evidence>
<evidence type="ECO:0000313" key="5">
    <source>
        <dbReference type="Proteomes" id="UP001385951"/>
    </source>
</evidence>
<dbReference type="PANTHER" id="PTHR10039">
    <property type="entry name" value="AMELOGENIN"/>
    <property type="match status" value="1"/>
</dbReference>
<dbReference type="Gene3D" id="2.130.10.10">
    <property type="entry name" value="YVTN repeat-like/Quinoprotein amine dehydrogenase"/>
    <property type="match status" value="2"/>
</dbReference>
<feature type="domain" description="Nephrocystin 3-like N-terminal" evidence="3">
    <location>
        <begin position="266"/>
        <end position="438"/>
    </location>
</feature>
<dbReference type="CDD" id="cd21037">
    <property type="entry name" value="MLKL_NTD"/>
    <property type="match status" value="1"/>
</dbReference>
<keyword evidence="5" id="KW-1185">Reference proteome</keyword>
<comment type="caution">
    <text evidence="4">The sequence shown here is derived from an EMBL/GenBank/DDBJ whole genome shotgun (WGS) entry which is preliminary data.</text>
</comment>
<name>A0AAW0GP55_9APHY</name>
<sequence length="1301" mass="145983">MSNTSRSSFVASFIRHRRTQSQPQAQTFSIDPTSSTSSFDRDARRVQTDERSDNVGAALGNVRAILEASASALDLAPIPGLSAAASALASFIGVIEQTRENDDVRDKLLGNIASLRDIVIGTLEQTTTPGISGLKNDSPEISHRLQPSPELSKRVHALLKELETIGATVKNLSQGSFLRRMWTNRSMTGRLRDLNDAVEQARKNFMMQSELVKEIYTRGIYELQAYDHRQRNRSKDQETLQRLPYTESAGYRHTVHIEKSRFLSGTRKELFRDIEMWLASSTDERHSSFFVLMGEAGTGKSTVAYEIAKRLDKKRLLAGSFFFARDVPALNNAQSFFTTIASQLARYHESFFMRVVDGAYTFLEQGVHQQMEYQLEQLISNPLDGLRIEQPPIIVVDAVDECAENELGYASQGAEMLRLLIRAVREHSLPFRVILTTRPDFGILEIFENLEFGEVGGMHQLHKSDAVHADIALYLQERFKDISFKNQIMEERPNVINELTHRAEGLFIYAATIISLLRNCGPPSNALRILVALLSDETQYNPPHLSRLDKLYLTVMRTAFADIQDVDGRATIQPILGLIPTLRDRLPLKHVASLIELPLQDIRFILRHIRSVVSLGSEDDEDDDSVIIPLHASFPQFLTDDTRCIDQEYFVNSSEHHNRLAIACFKLLVDEEILHRNICDLEDPMLHKSQIPDLTDRLARAILPHVLYACLHWADHLIRGQPSNDALILFDTFCSTRLLVWLEVMSYVDGLDNAALQLQNARRWYRSTVVSASQPSKAIPILPLLYDTYNLLLEFRPAIEVCPNHIYISVLQMIPNSQLSYAYRQIYSDGLTTRMLSPSSDSWKPQTQRHINHALGAKNITFAKFSNYGSKLVCFSSSKSPLQILDVISGNDVTIGLAAGIAYCGCFSLDDSLVAIALRSVGIPSIQVWHIGTRQKLVHSRASEHIQDMTFSVDGAILAATDSINHLSVWSTKDGQKLDPNNIPRCCRWNPSSLFSTTRSVSFSRELITVRDIATGGTFEYSTSQPDGHSHGFRHVALDRNGKAVAYNDGHRLCVWMIEDQSVHSIMSQWEEHPSDIAVSGSMAISPGGDIIAATLEDHTIALWETFSGRWIGTFGQGNVGAMAVDVISFSPDAMQLISMSGHTEIHLCFWDLLTLTTSHYTNSKPETSRSRVNPSKIQYVFFSPDGSSCATFAEDQSVTVWNIHARSTRTYRHLGNLPGNNIGRAQFSHDGKLIIFKRSYFSDAEDRLDLDTGKIIQISSRHGSQVSLTSMTSYTRYLKLSLSMELTIVVGLFPWPLNVE</sequence>
<dbReference type="SUPFAM" id="SSF82171">
    <property type="entry name" value="DPP6 N-terminal domain-like"/>
    <property type="match status" value="1"/>
</dbReference>
<dbReference type="InterPro" id="IPR059179">
    <property type="entry name" value="MLKL-like_MCAfunc"/>
</dbReference>
<reference evidence="4 5" key="1">
    <citation type="submission" date="2022-09" db="EMBL/GenBank/DDBJ databases">
        <authorList>
            <person name="Palmer J.M."/>
        </authorList>
    </citation>
    <scope>NUCLEOTIDE SEQUENCE [LARGE SCALE GENOMIC DNA]</scope>
    <source>
        <strain evidence="4 5">DSM 7382</strain>
    </source>
</reference>
<evidence type="ECO:0000259" key="3">
    <source>
        <dbReference type="Pfam" id="PF24883"/>
    </source>
</evidence>
<dbReference type="InterPro" id="IPR027417">
    <property type="entry name" value="P-loop_NTPase"/>
</dbReference>
<proteinExistence type="predicted"/>
<feature type="region of interest" description="Disordered" evidence="2">
    <location>
        <begin position="14"/>
        <end position="52"/>
    </location>
</feature>
<protein>
    <recommendedName>
        <fullName evidence="3">Nephrocystin 3-like N-terminal domain-containing protein</fullName>
    </recommendedName>
</protein>
<dbReference type="InterPro" id="IPR056884">
    <property type="entry name" value="NPHP3-like_N"/>
</dbReference>